<sequence>MIRRDGEGLVQSEAGKGREIGGEAHPQLLSDGSRPSRVPLLVMRDVCDAAQVTIIPVEARPRCKKAPKWGRTSYNEYFIVYDAHRDGGKRRWQCNVLQRVPWRPMKSGDETWSALQDYGGFGRAGTRVATGRGGGLLVAIQTEFVPFGVHVAGEVQGKRSRYGRIAHRDKAPSILHFRHAVPARRTHDGQMGNRDWPDNHGTPRPQQTQPRKNSVHLRRTQLISSLVPPAKSTSRLSKGSTSTTSPPTSHLPPRVHTPTPRARHPFPCGSKPQPAQGRSASPPPHILRQLIEIGFSIPQSPAVLDVYRDGMRDVQAAIDARRVPFVLTQLIEGRDIERVGRRTWDLSSGYDLDGGAFSSFSELYVVYDFANTSATSGGKPVEKSGRNTQMKCRKALQWSALKRSNGAPPARRGRAGYAQKHSS</sequence>
<proteinExistence type="predicted"/>
<evidence type="ECO:0000313" key="2">
    <source>
        <dbReference type="EMBL" id="KAJ7028053.1"/>
    </source>
</evidence>
<reference evidence="2" key="1">
    <citation type="submission" date="2023-03" db="EMBL/GenBank/DDBJ databases">
        <title>Massive genome expansion in bonnet fungi (Mycena s.s.) driven by repeated elements and novel gene families across ecological guilds.</title>
        <authorList>
            <consortium name="Lawrence Berkeley National Laboratory"/>
            <person name="Harder C.B."/>
            <person name="Miyauchi S."/>
            <person name="Viragh M."/>
            <person name="Kuo A."/>
            <person name="Thoen E."/>
            <person name="Andreopoulos B."/>
            <person name="Lu D."/>
            <person name="Skrede I."/>
            <person name="Drula E."/>
            <person name="Henrissat B."/>
            <person name="Morin E."/>
            <person name="Kohler A."/>
            <person name="Barry K."/>
            <person name="LaButti K."/>
            <person name="Morin E."/>
            <person name="Salamov A."/>
            <person name="Lipzen A."/>
            <person name="Mereny Z."/>
            <person name="Hegedus B."/>
            <person name="Baldrian P."/>
            <person name="Stursova M."/>
            <person name="Weitz H."/>
            <person name="Taylor A."/>
            <person name="Grigoriev I.V."/>
            <person name="Nagy L.G."/>
            <person name="Martin F."/>
            <person name="Kauserud H."/>
        </authorList>
    </citation>
    <scope>NUCLEOTIDE SEQUENCE</scope>
    <source>
        <strain evidence="2">CBHHK200</strain>
    </source>
</reference>
<feature type="compositionally biased region" description="Low complexity" evidence="1">
    <location>
        <begin position="240"/>
        <end position="252"/>
    </location>
</feature>
<gene>
    <name evidence="2" type="ORF">C8F04DRAFT_1291733</name>
</gene>
<keyword evidence="3" id="KW-1185">Reference proteome</keyword>
<feature type="region of interest" description="Disordered" evidence="1">
    <location>
        <begin position="174"/>
        <end position="283"/>
    </location>
</feature>
<comment type="caution">
    <text evidence="2">The sequence shown here is derived from an EMBL/GenBank/DDBJ whole genome shotgun (WGS) entry which is preliminary data.</text>
</comment>
<dbReference type="AlphaFoldDB" id="A0AAD6SJC0"/>
<feature type="region of interest" description="Disordered" evidence="1">
    <location>
        <begin position="402"/>
        <end position="423"/>
    </location>
</feature>
<organism evidence="2 3">
    <name type="scientific">Mycena alexandri</name>
    <dbReference type="NCBI Taxonomy" id="1745969"/>
    <lineage>
        <taxon>Eukaryota</taxon>
        <taxon>Fungi</taxon>
        <taxon>Dikarya</taxon>
        <taxon>Basidiomycota</taxon>
        <taxon>Agaricomycotina</taxon>
        <taxon>Agaricomycetes</taxon>
        <taxon>Agaricomycetidae</taxon>
        <taxon>Agaricales</taxon>
        <taxon>Marasmiineae</taxon>
        <taxon>Mycenaceae</taxon>
        <taxon>Mycena</taxon>
    </lineage>
</organism>
<dbReference type="EMBL" id="JARJCM010000116">
    <property type="protein sequence ID" value="KAJ7028053.1"/>
    <property type="molecule type" value="Genomic_DNA"/>
</dbReference>
<protein>
    <submittedName>
        <fullName evidence="2">Uncharacterized protein</fullName>
    </submittedName>
</protein>
<accession>A0AAD6SJC0</accession>
<evidence type="ECO:0000313" key="3">
    <source>
        <dbReference type="Proteomes" id="UP001218188"/>
    </source>
</evidence>
<name>A0AAD6SJC0_9AGAR</name>
<feature type="region of interest" description="Disordered" evidence="1">
    <location>
        <begin position="1"/>
        <end position="32"/>
    </location>
</feature>
<dbReference type="Proteomes" id="UP001218188">
    <property type="component" value="Unassembled WGS sequence"/>
</dbReference>
<evidence type="ECO:0000256" key="1">
    <source>
        <dbReference type="SAM" id="MobiDB-lite"/>
    </source>
</evidence>